<gene>
    <name evidence="2" type="ORF">N0V89_003165</name>
</gene>
<keyword evidence="3" id="KW-1185">Reference proteome</keyword>
<comment type="caution">
    <text evidence="2">The sequence shown here is derived from an EMBL/GenBank/DDBJ whole genome shotgun (WGS) entry which is preliminary data.</text>
</comment>
<protein>
    <submittedName>
        <fullName evidence="2">Uncharacterized protein</fullName>
    </submittedName>
</protein>
<dbReference type="EMBL" id="JAPEUX010000002">
    <property type="protein sequence ID" value="KAJ4358581.1"/>
    <property type="molecule type" value="Genomic_DNA"/>
</dbReference>
<dbReference type="GeneID" id="80906695"/>
<dbReference type="RefSeq" id="XP_056075440.1">
    <property type="nucleotide sequence ID" value="XM_056211967.1"/>
</dbReference>
<dbReference type="OrthoDB" id="5355526at2759"/>
<proteinExistence type="predicted"/>
<organism evidence="2 3">
    <name type="scientific">Didymosphaeria variabile</name>
    <dbReference type="NCBI Taxonomy" id="1932322"/>
    <lineage>
        <taxon>Eukaryota</taxon>
        <taxon>Fungi</taxon>
        <taxon>Dikarya</taxon>
        <taxon>Ascomycota</taxon>
        <taxon>Pezizomycotina</taxon>
        <taxon>Dothideomycetes</taxon>
        <taxon>Pleosporomycetidae</taxon>
        <taxon>Pleosporales</taxon>
        <taxon>Massarineae</taxon>
        <taxon>Didymosphaeriaceae</taxon>
        <taxon>Didymosphaeria</taxon>
    </lineage>
</organism>
<feature type="compositionally biased region" description="Polar residues" evidence="1">
    <location>
        <begin position="105"/>
        <end position="114"/>
    </location>
</feature>
<sequence length="264" mass="29452">MPGFTADEIATATKKVARVFHKESQGLYLLGLRHPAIGLAKLVRHLKRLFKQCAEDLKNEAKDQTEHLGARLVSHQAKVLAEIVVLRSGESLPVPLRAGDVKGKSASTDNAKQESPNDEELIEVFGETVFADFLAFIDFLKKSEALGKFHERLERFVLSARNQGPETGFRAGDPRRPDDQLVHMSAKGSAPEPLLVDIKEGGFDRIFTGNHERIEYVLKLLHDDETLSQLQKTQGILESSPQPFRTLAVVRKVQLRWKCVSGPK</sequence>
<evidence type="ECO:0000313" key="3">
    <source>
        <dbReference type="Proteomes" id="UP001140513"/>
    </source>
</evidence>
<evidence type="ECO:0000313" key="2">
    <source>
        <dbReference type="EMBL" id="KAJ4358581.1"/>
    </source>
</evidence>
<accession>A0A9W9CEB0</accession>
<dbReference type="AlphaFoldDB" id="A0A9W9CEB0"/>
<dbReference type="Proteomes" id="UP001140513">
    <property type="component" value="Unassembled WGS sequence"/>
</dbReference>
<feature type="region of interest" description="Disordered" evidence="1">
    <location>
        <begin position="98"/>
        <end position="117"/>
    </location>
</feature>
<evidence type="ECO:0000256" key="1">
    <source>
        <dbReference type="SAM" id="MobiDB-lite"/>
    </source>
</evidence>
<reference evidence="2" key="1">
    <citation type="submission" date="2022-10" db="EMBL/GenBank/DDBJ databases">
        <title>Tapping the CABI collections for fungal endophytes: first genome assemblies for Collariella, Neodidymelliopsis, Ascochyta clinopodiicola, Didymella pomorum, Didymosphaeria variabile, Neocosmospora piperis and Neocucurbitaria cava.</title>
        <authorList>
            <person name="Hill R."/>
        </authorList>
    </citation>
    <scope>NUCLEOTIDE SEQUENCE</scope>
    <source>
        <strain evidence="2">IMI 356815</strain>
    </source>
</reference>
<name>A0A9W9CEB0_9PLEO</name>